<comment type="caution">
    <text evidence="1">The sequence shown here is derived from an EMBL/GenBank/DDBJ whole genome shotgun (WGS) entry which is preliminary data.</text>
</comment>
<evidence type="ECO:0000313" key="1">
    <source>
        <dbReference type="EMBL" id="CAJ2646618.1"/>
    </source>
</evidence>
<evidence type="ECO:0000313" key="2">
    <source>
        <dbReference type="Proteomes" id="UP001177021"/>
    </source>
</evidence>
<keyword evidence="2" id="KW-1185">Reference proteome</keyword>
<sequence>MKWVRWVDELKLKYESVWKKAGIFEAIMSTKSHIMKNQDLVYGVVEKWCCETNTFVLPFCEVAITLEDVMVLGGYSLFGDPVFSLLEDQEMREVEKKLIFARQQFYKSKQGKPRTSIWMDSFINKSSEIEHEAFLATWLAIFVFPHKSMVVKSCLFPIAVHLARGNPIALAPAVLASLYKDLSLFKKTIDDLKTMVKFPLEFEVNVQSPFYLVQVWVWERFKNLQPQPKLINNGDHVLLRWHKVKALKIDNVRFALDSAVDDFLWRPNVRFADKCGVFYPNDEFWICKKDLGKEMLSFVICLRVCELVGFESVEQYLPHRVAMQFGMDQDVPSYVPRFNATKAIAWKNYCRPISDKKLYFPPRFFEADVTTRYPKWWKKSVLGRDHFVMNIMKRKRGARSRKHQPHVGKTKRSSNDVGSPPGFPPNLVDTINIGTFCDDGSNTKTRKVVDLYGDVPYENTLPRKRPVSKDKLYFQ</sequence>
<proteinExistence type="predicted"/>
<accession>A0ACB0JSU9</accession>
<protein>
    <submittedName>
        <fullName evidence="1">Uncharacterized protein</fullName>
    </submittedName>
</protein>
<dbReference type="Proteomes" id="UP001177021">
    <property type="component" value="Unassembled WGS sequence"/>
</dbReference>
<gene>
    <name evidence="1" type="ORF">MILVUS5_LOCUS15296</name>
</gene>
<dbReference type="EMBL" id="CASHSV030000109">
    <property type="protein sequence ID" value="CAJ2646618.1"/>
    <property type="molecule type" value="Genomic_DNA"/>
</dbReference>
<name>A0ACB0JSU9_TRIPR</name>
<reference evidence="1" key="1">
    <citation type="submission" date="2023-10" db="EMBL/GenBank/DDBJ databases">
        <authorList>
            <person name="Rodriguez Cubillos JULIANA M."/>
            <person name="De Vega J."/>
        </authorList>
    </citation>
    <scope>NUCLEOTIDE SEQUENCE</scope>
</reference>
<organism evidence="1 2">
    <name type="scientific">Trifolium pratense</name>
    <name type="common">Red clover</name>
    <dbReference type="NCBI Taxonomy" id="57577"/>
    <lineage>
        <taxon>Eukaryota</taxon>
        <taxon>Viridiplantae</taxon>
        <taxon>Streptophyta</taxon>
        <taxon>Embryophyta</taxon>
        <taxon>Tracheophyta</taxon>
        <taxon>Spermatophyta</taxon>
        <taxon>Magnoliopsida</taxon>
        <taxon>eudicotyledons</taxon>
        <taxon>Gunneridae</taxon>
        <taxon>Pentapetalae</taxon>
        <taxon>rosids</taxon>
        <taxon>fabids</taxon>
        <taxon>Fabales</taxon>
        <taxon>Fabaceae</taxon>
        <taxon>Papilionoideae</taxon>
        <taxon>50 kb inversion clade</taxon>
        <taxon>NPAAA clade</taxon>
        <taxon>Hologalegina</taxon>
        <taxon>IRL clade</taxon>
        <taxon>Trifolieae</taxon>
        <taxon>Trifolium</taxon>
    </lineage>
</organism>